<proteinExistence type="predicted"/>
<reference evidence="2 3" key="1">
    <citation type="journal article" date="2020" name="Nature">
        <title>Six reference-quality genomes reveal evolution of bat adaptations.</title>
        <authorList>
            <person name="Jebb D."/>
            <person name="Huang Z."/>
            <person name="Pippel M."/>
            <person name="Hughes G.M."/>
            <person name="Lavrichenko K."/>
            <person name="Devanna P."/>
            <person name="Winkler S."/>
            <person name="Jermiin L.S."/>
            <person name="Skirmuntt E.C."/>
            <person name="Katzourakis A."/>
            <person name="Burkitt-Gray L."/>
            <person name="Ray D.A."/>
            <person name="Sullivan K.A.M."/>
            <person name="Roscito J.G."/>
            <person name="Kirilenko B.M."/>
            <person name="Davalos L.M."/>
            <person name="Corthals A.P."/>
            <person name="Power M.L."/>
            <person name="Jones G."/>
            <person name="Ransome R.D."/>
            <person name="Dechmann D.K.N."/>
            <person name="Locatelli A.G."/>
            <person name="Puechmaille S.J."/>
            <person name="Fedrigo O."/>
            <person name="Jarvis E.D."/>
            <person name="Hiller M."/>
            <person name="Vernes S.C."/>
            <person name="Myers E.W."/>
            <person name="Teeling E.C."/>
        </authorList>
    </citation>
    <scope>NUCLEOTIDE SEQUENCE [LARGE SCALE GENOMIC DNA]</scope>
    <source>
        <strain evidence="2">MRouAeg1</strain>
        <tissue evidence="2">Muscle</tissue>
    </source>
</reference>
<sequence>MPLTTTDHCTTSMASLASGSSSRKTKRSQGALTGHCRKTTLHARSSSSWRSCNSKTPGPWGPCSPPPCPRKMQSGPEAGPGRSAASCGVGCRTTGRAARSEPRPPSPLRCGLSV</sequence>
<evidence type="ECO:0000313" key="3">
    <source>
        <dbReference type="Proteomes" id="UP000593571"/>
    </source>
</evidence>
<feature type="region of interest" description="Disordered" evidence="1">
    <location>
        <begin position="1"/>
        <end position="35"/>
    </location>
</feature>
<evidence type="ECO:0000256" key="1">
    <source>
        <dbReference type="SAM" id="MobiDB-lite"/>
    </source>
</evidence>
<evidence type="ECO:0000313" key="2">
    <source>
        <dbReference type="EMBL" id="KAF6465189.1"/>
    </source>
</evidence>
<accession>A0A7J8H026</accession>
<dbReference type="Proteomes" id="UP000593571">
    <property type="component" value="Unassembled WGS sequence"/>
</dbReference>
<keyword evidence="3" id="KW-1185">Reference proteome</keyword>
<dbReference type="EMBL" id="JACASE010000005">
    <property type="protein sequence ID" value="KAF6465189.1"/>
    <property type="molecule type" value="Genomic_DNA"/>
</dbReference>
<feature type="compositionally biased region" description="Polar residues" evidence="1">
    <location>
        <begin position="1"/>
        <end position="11"/>
    </location>
</feature>
<feature type="region of interest" description="Disordered" evidence="1">
    <location>
        <begin position="47"/>
        <end position="114"/>
    </location>
</feature>
<protein>
    <submittedName>
        <fullName evidence="2">Galanin and GMAP prepropeptide</fullName>
    </submittedName>
</protein>
<feature type="compositionally biased region" description="Low complexity" evidence="1">
    <location>
        <begin position="47"/>
        <end position="58"/>
    </location>
</feature>
<feature type="compositionally biased region" description="Low complexity" evidence="1">
    <location>
        <begin position="12"/>
        <end position="22"/>
    </location>
</feature>
<organism evidence="2 3">
    <name type="scientific">Rousettus aegyptiacus</name>
    <name type="common">Egyptian fruit bat</name>
    <name type="synonym">Pteropus aegyptiacus</name>
    <dbReference type="NCBI Taxonomy" id="9407"/>
    <lineage>
        <taxon>Eukaryota</taxon>
        <taxon>Metazoa</taxon>
        <taxon>Chordata</taxon>
        <taxon>Craniata</taxon>
        <taxon>Vertebrata</taxon>
        <taxon>Euteleostomi</taxon>
        <taxon>Mammalia</taxon>
        <taxon>Eutheria</taxon>
        <taxon>Laurasiatheria</taxon>
        <taxon>Chiroptera</taxon>
        <taxon>Yinpterochiroptera</taxon>
        <taxon>Pteropodoidea</taxon>
        <taxon>Pteropodidae</taxon>
        <taxon>Rousettinae</taxon>
        <taxon>Rousettus</taxon>
    </lineage>
</organism>
<dbReference type="AlphaFoldDB" id="A0A7J8H026"/>
<comment type="caution">
    <text evidence="2">The sequence shown here is derived from an EMBL/GenBank/DDBJ whole genome shotgun (WGS) entry which is preliminary data.</text>
</comment>
<feature type="compositionally biased region" description="Pro residues" evidence="1">
    <location>
        <begin position="59"/>
        <end position="69"/>
    </location>
</feature>
<gene>
    <name evidence="2" type="ORF">HJG63_005431</name>
</gene>
<name>A0A7J8H026_ROUAE</name>